<feature type="region of interest" description="Disordered" evidence="1">
    <location>
        <begin position="1"/>
        <end position="78"/>
    </location>
</feature>
<comment type="caution">
    <text evidence="2">The sequence shown here is derived from an EMBL/GenBank/DDBJ whole genome shotgun (WGS) entry which is preliminary data.</text>
</comment>
<dbReference type="AlphaFoldDB" id="A0A426Y6W4"/>
<name>A0A426Y6W4_ENSVE</name>
<dbReference type="Proteomes" id="UP000287651">
    <property type="component" value="Unassembled WGS sequence"/>
</dbReference>
<sequence>MNQSTRLPVCGPTATKRYHQNRPSQSILKLGSQLREKSTVDGRLREKKEEEEEEKKKEEEEKKKEVPPRLHAVAARGSPAHRYYPRPWAIFLPRETTSPRAGRKIEA</sequence>
<reference evidence="2 3" key="1">
    <citation type="journal article" date="2014" name="Agronomy (Basel)">
        <title>A Draft Genome Sequence for Ensete ventricosum, the Drought-Tolerant Tree Against Hunger.</title>
        <authorList>
            <person name="Harrison J."/>
            <person name="Moore K.A."/>
            <person name="Paszkiewicz K."/>
            <person name="Jones T."/>
            <person name="Grant M."/>
            <person name="Ambacheew D."/>
            <person name="Muzemil S."/>
            <person name="Studholme D.J."/>
        </authorList>
    </citation>
    <scope>NUCLEOTIDE SEQUENCE [LARGE SCALE GENOMIC DNA]</scope>
</reference>
<evidence type="ECO:0000256" key="1">
    <source>
        <dbReference type="SAM" id="MobiDB-lite"/>
    </source>
</evidence>
<proteinExistence type="predicted"/>
<evidence type="ECO:0000313" key="2">
    <source>
        <dbReference type="EMBL" id="RRT47489.1"/>
    </source>
</evidence>
<gene>
    <name evidence="2" type="ORF">B296_00053716</name>
</gene>
<protein>
    <submittedName>
        <fullName evidence="2">Uncharacterized protein</fullName>
    </submittedName>
</protein>
<evidence type="ECO:0000313" key="3">
    <source>
        <dbReference type="Proteomes" id="UP000287651"/>
    </source>
</evidence>
<organism evidence="2 3">
    <name type="scientific">Ensete ventricosum</name>
    <name type="common">Abyssinian banana</name>
    <name type="synonym">Musa ensete</name>
    <dbReference type="NCBI Taxonomy" id="4639"/>
    <lineage>
        <taxon>Eukaryota</taxon>
        <taxon>Viridiplantae</taxon>
        <taxon>Streptophyta</taxon>
        <taxon>Embryophyta</taxon>
        <taxon>Tracheophyta</taxon>
        <taxon>Spermatophyta</taxon>
        <taxon>Magnoliopsida</taxon>
        <taxon>Liliopsida</taxon>
        <taxon>Zingiberales</taxon>
        <taxon>Musaceae</taxon>
        <taxon>Ensete</taxon>
    </lineage>
</organism>
<feature type="non-terminal residue" evidence="2">
    <location>
        <position position="107"/>
    </location>
</feature>
<dbReference type="EMBL" id="AMZH03014528">
    <property type="protein sequence ID" value="RRT47489.1"/>
    <property type="molecule type" value="Genomic_DNA"/>
</dbReference>
<accession>A0A426Y6W4</accession>
<feature type="compositionally biased region" description="Basic and acidic residues" evidence="1">
    <location>
        <begin position="34"/>
        <end position="68"/>
    </location>
</feature>